<feature type="coiled-coil region" evidence="1">
    <location>
        <begin position="14"/>
        <end position="55"/>
    </location>
</feature>
<evidence type="ECO:0000313" key="2">
    <source>
        <dbReference type="EMBL" id="CAG8843069.1"/>
    </source>
</evidence>
<keyword evidence="3" id="KW-1185">Reference proteome</keyword>
<dbReference type="Proteomes" id="UP000789901">
    <property type="component" value="Unassembled WGS sequence"/>
</dbReference>
<proteinExistence type="predicted"/>
<evidence type="ECO:0000256" key="1">
    <source>
        <dbReference type="SAM" id="Coils"/>
    </source>
</evidence>
<name>A0ABN7WXD7_GIGMA</name>
<reference evidence="2 3" key="1">
    <citation type="submission" date="2021-06" db="EMBL/GenBank/DDBJ databases">
        <authorList>
            <person name="Kallberg Y."/>
            <person name="Tangrot J."/>
            <person name="Rosling A."/>
        </authorList>
    </citation>
    <scope>NUCLEOTIDE SEQUENCE [LARGE SCALE GENOMIC DNA]</scope>
    <source>
        <strain evidence="2 3">120-4 pot B 10/14</strain>
    </source>
</reference>
<keyword evidence="1" id="KW-0175">Coiled coil</keyword>
<gene>
    <name evidence="2" type="ORF">GMARGA_LOCUS36339</name>
</gene>
<accession>A0ABN7WXD7</accession>
<feature type="non-terminal residue" evidence="2">
    <location>
        <position position="56"/>
    </location>
</feature>
<evidence type="ECO:0000313" key="3">
    <source>
        <dbReference type="Proteomes" id="UP000789901"/>
    </source>
</evidence>
<organism evidence="2 3">
    <name type="scientific">Gigaspora margarita</name>
    <dbReference type="NCBI Taxonomy" id="4874"/>
    <lineage>
        <taxon>Eukaryota</taxon>
        <taxon>Fungi</taxon>
        <taxon>Fungi incertae sedis</taxon>
        <taxon>Mucoromycota</taxon>
        <taxon>Glomeromycotina</taxon>
        <taxon>Glomeromycetes</taxon>
        <taxon>Diversisporales</taxon>
        <taxon>Gigasporaceae</taxon>
        <taxon>Gigaspora</taxon>
    </lineage>
</organism>
<protein>
    <submittedName>
        <fullName evidence="2">43254_t:CDS:1</fullName>
    </submittedName>
</protein>
<dbReference type="EMBL" id="CAJVQB010071174">
    <property type="protein sequence ID" value="CAG8843069.1"/>
    <property type="molecule type" value="Genomic_DNA"/>
</dbReference>
<comment type="caution">
    <text evidence="2">The sequence shown here is derived from an EMBL/GenBank/DDBJ whole genome shotgun (WGS) entry which is preliminary data.</text>
</comment>
<sequence length="56" mass="6694">LHESSDSVLLDFINNEIEERLKKFNREIARLQQTIKELEETVEELCKTNGKYQEEI</sequence>
<feature type="non-terminal residue" evidence="2">
    <location>
        <position position="1"/>
    </location>
</feature>